<gene>
    <name evidence="2" type="ORF">LCGC14_3053500</name>
</gene>
<dbReference type="GO" id="GO:0043856">
    <property type="term" value="F:anti-sigma factor antagonist activity"/>
    <property type="evidence" value="ECO:0007669"/>
    <property type="project" value="TreeGrafter"/>
</dbReference>
<accession>A0A0F8WLG6</accession>
<dbReference type="PANTHER" id="PTHR33495">
    <property type="entry name" value="ANTI-SIGMA FACTOR ANTAGONIST TM_1081-RELATED-RELATED"/>
    <property type="match status" value="1"/>
</dbReference>
<dbReference type="InterPro" id="IPR002645">
    <property type="entry name" value="STAS_dom"/>
</dbReference>
<dbReference type="AlphaFoldDB" id="A0A0F8WLG6"/>
<proteinExistence type="predicted"/>
<evidence type="ECO:0000313" key="2">
    <source>
        <dbReference type="EMBL" id="KKK57533.1"/>
    </source>
</evidence>
<sequence>MSIQNWSEEITVAEMTDDPQFTDELTVLVDVLSDKPADVVLNLGAVSYMNSSNIARLLRLRKQMINDKHRLVVCGVNNQVWGVLLVTGLDKIFDFTNDVATALAKLQLEQASDKPN</sequence>
<name>A0A0F8WLG6_9ZZZZ</name>
<evidence type="ECO:0000259" key="1">
    <source>
        <dbReference type="PROSITE" id="PS50801"/>
    </source>
</evidence>
<dbReference type="PROSITE" id="PS50801">
    <property type="entry name" value="STAS"/>
    <property type="match status" value="1"/>
</dbReference>
<dbReference type="Pfam" id="PF01740">
    <property type="entry name" value="STAS"/>
    <property type="match status" value="1"/>
</dbReference>
<dbReference type="EMBL" id="LAZR01064430">
    <property type="protein sequence ID" value="KKK57533.1"/>
    <property type="molecule type" value="Genomic_DNA"/>
</dbReference>
<feature type="domain" description="STAS" evidence="1">
    <location>
        <begin position="39"/>
        <end position="106"/>
    </location>
</feature>
<comment type="caution">
    <text evidence="2">The sequence shown here is derived from an EMBL/GenBank/DDBJ whole genome shotgun (WGS) entry which is preliminary data.</text>
</comment>
<dbReference type="Gene3D" id="3.30.750.24">
    <property type="entry name" value="STAS domain"/>
    <property type="match status" value="1"/>
</dbReference>
<reference evidence="2" key="1">
    <citation type="journal article" date="2015" name="Nature">
        <title>Complex archaea that bridge the gap between prokaryotes and eukaryotes.</title>
        <authorList>
            <person name="Spang A."/>
            <person name="Saw J.H."/>
            <person name="Jorgensen S.L."/>
            <person name="Zaremba-Niedzwiedzka K."/>
            <person name="Martijn J."/>
            <person name="Lind A.E."/>
            <person name="van Eijk R."/>
            <person name="Schleper C."/>
            <person name="Guy L."/>
            <person name="Ettema T.J."/>
        </authorList>
    </citation>
    <scope>NUCLEOTIDE SEQUENCE</scope>
</reference>
<protein>
    <recommendedName>
        <fullName evidence="1">STAS domain-containing protein</fullName>
    </recommendedName>
</protein>
<organism evidence="2">
    <name type="scientific">marine sediment metagenome</name>
    <dbReference type="NCBI Taxonomy" id="412755"/>
    <lineage>
        <taxon>unclassified sequences</taxon>
        <taxon>metagenomes</taxon>
        <taxon>ecological metagenomes</taxon>
    </lineage>
</organism>
<dbReference type="SUPFAM" id="SSF52091">
    <property type="entry name" value="SpoIIaa-like"/>
    <property type="match status" value="1"/>
</dbReference>
<dbReference type="InterPro" id="IPR036513">
    <property type="entry name" value="STAS_dom_sf"/>
</dbReference>
<dbReference type="CDD" id="cd07043">
    <property type="entry name" value="STAS_anti-anti-sigma_factors"/>
    <property type="match status" value="1"/>
</dbReference>